<dbReference type="UniPathway" id="UPA00253">
    <property type="reaction ID" value="UER00332"/>
</dbReference>
<keyword evidence="3 10" id="KW-0662">Pyridine nucleotide biosynthesis</keyword>
<dbReference type="NCBIfam" id="NF000840">
    <property type="entry name" value="PRK00071.1-3"/>
    <property type="match status" value="1"/>
</dbReference>
<comment type="similarity">
    <text evidence="10">Belongs to the NadD family.</text>
</comment>
<dbReference type="GO" id="GO:0009435">
    <property type="term" value="P:NAD+ biosynthetic process"/>
    <property type="evidence" value="ECO:0007669"/>
    <property type="project" value="UniProtKB-UniRule"/>
</dbReference>
<dbReference type="SUPFAM" id="SSF52374">
    <property type="entry name" value="Nucleotidylyl transferase"/>
    <property type="match status" value="1"/>
</dbReference>
<keyword evidence="4 10" id="KW-0808">Transferase</keyword>
<evidence type="ECO:0000313" key="15">
    <source>
        <dbReference type="Proteomes" id="UP000606991"/>
    </source>
</evidence>
<dbReference type="GO" id="GO:0005524">
    <property type="term" value="F:ATP binding"/>
    <property type="evidence" value="ECO:0007669"/>
    <property type="project" value="UniProtKB-KW"/>
</dbReference>
<dbReference type="AlphaFoldDB" id="A0A2W6ALJ4"/>
<comment type="caution">
    <text evidence="13">The sequence shown here is derived from an EMBL/GenBank/DDBJ whole genome shotgun (WGS) entry which is preliminary data.</text>
</comment>
<keyword evidence="5 10" id="KW-0548">Nucleotidyltransferase</keyword>
<dbReference type="Proteomes" id="UP000606991">
    <property type="component" value="Unassembled WGS sequence"/>
</dbReference>
<comment type="catalytic activity">
    <reaction evidence="9 10">
        <text>nicotinate beta-D-ribonucleotide + ATP + H(+) = deamido-NAD(+) + diphosphate</text>
        <dbReference type="Rhea" id="RHEA:22860"/>
        <dbReference type="ChEBI" id="CHEBI:15378"/>
        <dbReference type="ChEBI" id="CHEBI:30616"/>
        <dbReference type="ChEBI" id="CHEBI:33019"/>
        <dbReference type="ChEBI" id="CHEBI:57502"/>
        <dbReference type="ChEBI" id="CHEBI:58437"/>
        <dbReference type="EC" id="2.7.7.18"/>
    </reaction>
</comment>
<dbReference type="RefSeq" id="WP_337311622.1">
    <property type="nucleotide sequence ID" value="NZ_JAEKNS010000093.1"/>
</dbReference>
<reference evidence="13" key="2">
    <citation type="submission" date="2018-05" db="EMBL/GenBank/DDBJ databases">
        <authorList>
            <person name="Ferrari B."/>
        </authorList>
    </citation>
    <scope>NUCLEOTIDE SEQUENCE</scope>
    <source>
        <strain evidence="13">RRmetagenome_bin12</strain>
    </source>
</reference>
<evidence type="ECO:0000256" key="9">
    <source>
        <dbReference type="ARBA" id="ARBA00048721"/>
    </source>
</evidence>
<accession>A0A2W6ALJ4</accession>
<reference evidence="13 14" key="1">
    <citation type="journal article" date="2017" name="Nature">
        <title>Atmospheric trace gases support primary production in Antarctic desert surface soil.</title>
        <authorList>
            <person name="Ji M."/>
            <person name="Greening C."/>
            <person name="Vanwonterghem I."/>
            <person name="Carere C.R."/>
            <person name="Bay S.K."/>
            <person name="Steen J.A."/>
            <person name="Montgomery K."/>
            <person name="Lines T."/>
            <person name="Beardall J."/>
            <person name="van Dorst J."/>
            <person name="Snape I."/>
            <person name="Stott M.B."/>
            <person name="Hugenholtz P."/>
            <person name="Ferrari B.C."/>
        </authorList>
    </citation>
    <scope>NUCLEOTIDE SEQUENCE [LARGE SCALE GENOMIC DNA]</scope>
    <source>
        <strain evidence="13">RRmetagenome_bin12</strain>
    </source>
</reference>
<evidence type="ECO:0000256" key="7">
    <source>
        <dbReference type="ARBA" id="ARBA00022840"/>
    </source>
</evidence>
<dbReference type="InterPro" id="IPR005248">
    <property type="entry name" value="NadD/NMNAT"/>
</dbReference>
<name>A0A2W6ALJ4_9BACT</name>
<evidence type="ECO:0000256" key="10">
    <source>
        <dbReference type="HAMAP-Rule" id="MF_00244"/>
    </source>
</evidence>
<sequence>MTAEPDRVAVLGGTFDPVHNAHLVLAIGARDAIGADEAWLVPAHTPALRDEPVAPAHLRLAMLETAVRTTPGVTVLDVELRRRGLSYTIDTLETLREKYPDREPWWVVGADAARHIHEWHRSDELLATISLVVVQRAGSPSFDEAQARALGLDLGRTRVLQLTPPPISASEVRSRVAQGKPIAGLVPAAVADIIAASGLYRSAAVR</sequence>
<evidence type="ECO:0000256" key="2">
    <source>
        <dbReference type="ARBA" id="ARBA00005019"/>
    </source>
</evidence>
<evidence type="ECO:0000256" key="6">
    <source>
        <dbReference type="ARBA" id="ARBA00022741"/>
    </source>
</evidence>
<evidence type="ECO:0000313" key="12">
    <source>
        <dbReference type="EMBL" id="MBJ7594957.1"/>
    </source>
</evidence>
<proteinExistence type="inferred from homology"/>
<protein>
    <recommendedName>
        <fullName evidence="10">Probable nicotinate-nucleotide adenylyltransferase</fullName>
        <ecNumber evidence="10">2.7.7.18</ecNumber>
    </recommendedName>
    <alternativeName>
        <fullName evidence="10">Deamido-NAD(+) diphosphorylase</fullName>
    </alternativeName>
    <alternativeName>
        <fullName evidence="10">Deamido-NAD(+) pyrophosphorylase</fullName>
    </alternativeName>
    <alternativeName>
        <fullName evidence="10">Nicotinate mononucleotide adenylyltransferase</fullName>
        <shortName evidence="10">NaMN adenylyltransferase</shortName>
    </alternativeName>
</protein>
<feature type="domain" description="Cytidyltransferase-like" evidence="11">
    <location>
        <begin position="10"/>
        <end position="175"/>
    </location>
</feature>
<dbReference type="Pfam" id="PF01467">
    <property type="entry name" value="CTP_transf_like"/>
    <property type="match status" value="1"/>
</dbReference>
<dbReference type="EMBL" id="JAEKNS010000093">
    <property type="protein sequence ID" value="MBJ7594957.1"/>
    <property type="molecule type" value="Genomic_DNA"/>
</dbReference>
<dbReference type="InterPro" id="IPR004821">
    <property type="entry name" value="Cyt_trans-like"/>
</dbReference>
<evidence type="ECO:0000259" key="11">
    <source>
        <dbReference type="Pfam" id="PF01467"/>
    </source>
</evidence>
<evidence type="ECO:0000256" key="3">
    <source>
        <dbReference type="ARBA" id="ARBA00022642"/>
    </source>
</evidence>
<dbReference type="PANTHER" id="PTHR39321">
    <property type="entry name" value="NICOTINATE-NUCLEOTIDE ADENYLYLTRANSFERASE-RELATED"/>
    <property type="match status" value="1"/>
</dbReference>
<organism evidence="13 14">
    <name type="scientific">Candidatus Aeolococcus gillhamiae</name>
    <dbReference type="NCBI Taxonomy" id="3127015"/>
    <lineage>
        <taxon>Bacteria</taxon>
        <taxon>Bacillati</taxon>
        <taxon>Candidatus Dormiibacterota</taxon>
        <taxon>Candidatus Dormibacteria</taxon>
        <taxon>Candidatus Aeolococcales</taxon>
        <taxon>Candidatus Aeolococcaceae</taxon>
        <taxon>Candidatus Aeolococcus</taxon>
    </lineage>
</organism>
<dbReference type="EC" id="2.7.7.18" evidence="10"/>
<keyword evidence="7 10" id="KW-0067">ATP-binding</keyword>
<dbReference type="EMBL" id="QHBU01000255">
    <property type="protein sequence ID" value="PZR78591.1"/>
    <property type="molecule type" value="Genomic_DNA"/>
</dbReference>
<gene>
    <name evidence="10 13" type="primary">nadD</name>
    <name evidence="13" type="ORF">DLM65_12505</name>
    <name evidence="12" type="ORF">JF886_08890</name>
</gene>
<evidence type="ECO:0000313" key="14">
    <source>
        <dbReference type="Proteomes" id="UP000248724"/>
    </source>
</evidence>
<dbReference type="HAMAP" id="MF_00244">
    <property type="entry name" value="NaMN_adenylyltr"/>
    <property type="match status" value="1"/>
</dbReference>
<comment type="function">
    <text evidence="1 10">Catalyzes the reversible adenylation of nicotinate mononucleotide (NaMN) to nicotinic acid adenine dinucleotide (NaAD).</text>
</comment>
<evidence type="ECO:0000256" key="1">
    <source>
        <dbReference type="ARBA" id="ARBA00002324"/>
    </source>
</evidence>
<evidence type="ECO:0000256" key="8">
    <source>
        <dbReference type="ARBA" id="ARBA00023027"/>
    </source>
</evidence>
<dbReference type="InterPro" id="IPR014729">
    <property type="entry name" value="Rossmann-like_a/b/a_fold"/>
</dbReference>
<comment type="pathway">
    <text evidence="2 10">Cofactor biosynthesis; NAD(+) biosynthesis; deamido-NAD(+) from nicotinate D-ribonucleotide: step 1/1.</text>
</comment>
<evidence type="ECO:0000256" key="5">
    <source>
        <dbReference type="ARBA" id="ARBA00022695"/>
    </source>
</evidence>
<dbReference type="GO" id="GO:0004515">
    <property type="term" value="F:nicotinate-nucleotide adenylyltransferase activity"/>
    <property type="evidence" value="ECO:0007669"/>
    <property type="project" value="UniProtKB-UniRule"/>
</dbReference>
<dbReference type="PANTHER" id="PTHR39321:SF3">
    <property type="entry name" value="PHOSPHOPANTETHEINE ADENYLYLTRANSFERASE"/>
    <property type="match status" value="1"/>
</dbReference>
<keyword evidence="6 10" id="KW-0547">Nucleotide-binding</keyword>
<reference evidence="12 15" key="3">
    <citation type="submission" date="2020-10" db="EMBL/GenBank/DDBJ databases">
        <title>Ca. Dormibacterota MAGs.</title>
        <authorList>
            <person name="Montgomery K."/>
        </authorList>
    </citation>
    <scope>NUCLEOTIDE SEQUENCE [LARGE SCALE GENOMIC DNA]</scope>
    <source>
        <strain evidence="12">SC8812_S17_18</strain>
    </source>
</reference>
<keyword evidence="8 10" id="KW-0520">NAD</keyword>
<dbReference type="NCBIfam" id="TIGR00482">
    <property type="entry name" value="nicotinate (nicotinamide) nucleotide adenylyltransferase"/>
    <property type="match status" value="1"/>
</dbReference>
<accession>A0A934JTZ2</accession>
<dbReference type="CDD" id="cd02165">
    <property type="entry name" value="NMNAT"/>
    <property type="match status" value="1"/>
</dbReference>
<dbReference type="Proteomes" id="UP000248724">
    <property type="component" value="Unassembled WGS sequence"/>
</dbReference>
<dbReference type="Gene3D" id="3.40.50.620">
    <property type="entry name" value="HUPs"/>
    <property type="match status" value="1"/>
</dbReference>
<evidence type="ECO:0000256" key="4">
    <source>
        <dbReference type="ARBA" id="ARBA00022679"/>
    </source>
</evidence>
<evidence type="ECO:0000313" key="13">
    <source>
        <dbReference type="EMBL" id="PZR78591.1"/>
    </source>
</evidence>